<comment type="caution">
    <text evidence="4">The sequence shown here is derived from an EMBL/GenBank/DDBJ whole genome shotgun (WGS) entry which is preliminary data.</text>
</comment>
<protein>
    <submittedName>
        <fullName evidence="4">Ankyrin repeat-containing domain protein</fullName>
    </submittedName>
</protein>
<keyword evidence="1" id="KW-0677">Repeat</keyword>
<feature type="repeat" description="ANK" evidence="3">
    <location>
        <begin position="91"/>
        <end position="123"/>
    </location>
</feature>
<dbReference type="Pfam" id="PF12796">
    <property type="entry name" value="Ank_2"/>
    <property type="match status" value="1"/>
</dbReference>
<keyword evidence="2 3" id="KW-0040">ANK repeat</keyword>
<keyword evidence="5" id="KW-1185">Reference proteome</keyword>
<evidence type="ECO:0000256" key="3">
    <source>
        <dbReference type="PROSITE-ProRule" id="PRU00023"/>
    </source>
</evidence>
<dbReference type="InterPro" id="IPR002110">
    <property type="entry name" value="Ankyrin_rpt"/>
</dbReference>
<evidence type="ECO:0000313" key="5">
    <source>
        <dbReference type="Proteomes" id="UP000815325"/>
    </source>
</evidence>
<dbReference type="PROSITE" id="PS50088">
    <property type="entry name" value="ANK_REPEAT"/>
    <property type="match status" value="1"/>
</dbReference>
<dbReference type="PROSITE" id="PS50297">
    <property type="entry name" value="ANK_REP_REGION"/>
    <property type="match status" value="1"/>
</dbReference>
<evidence type="ECO:0000256" key="1">
    <source>
        <dbReference type="ARBA" id="ARBA00022737"/>
    </source>
</evidence>
<dbReference type="PANTHER" id="PTHR24173">
    <property type="entry name" value="ANKYRIN REPEAT CONTAINING"/>
    <property type="match status" value="1"/>
</dbReference>
<organism evidence="4 5">
    <name type="scientific">Dunaliella salina</name>
    <name type="common">Green alga</name>
    <name type="synonym">Protococcus salinus</name>
    <dbReference type="NCBI Taxonomy" id="3046"/>
    <lineage>
        <taxon>Eukaryota</taxon>
        <taxon>Viridiplantae</taxon>
        <taxon>Chlorophyta</taxon>
        <taxon>core chlorophytes</taxon>
        <taxon>Chlorophyceae</taxon>
        <taxon>CS clade</taxon>
        <taxon>Chlamydomonadales</taxon>
        <taxon>Dunaliellaceae</taxon>
        <taxon>Dunaliella</taxon>
    </lineage>
</organism>
<evidence type="ECO:0000313" key="4">
    <source>
        <dbReference type="EMBL" id="KAF5839034.1"/>
    </source>
</evidence>
<dbReference type="EMBL" id="MU069557">
    <property type="protein sequence ID" value="KAF5839034.1"/>
    <property type="molecule type" value="Genomic_DNA"/>
</dbReference>
<sequence length="229" mass="24724">ILVRILSHVERPADVRSFCRTSQDTRALAADPLLSSEWLAIHRPQNALLLAANNAGGAAAMLYLLKVSSASGYPVNVNCVYTRPGCIAGYPGDTPLHIAAEEANVEAVQMLLQHGAQCKVRNSSGLTPLYTACCSRDKAAARAEIVQVLLEADCSVIDVQRKSGNTPLVHAGLNDLPECCEVLLRAGSKALTIPQSHYKESTPLHKLGYFSHRVRSVLQHYASKLPLAY</sequence>
<feature type="non-terminal residue" evidence="4">
    <location>
        <position position="1"/>
    </location>
</feature>
<dbReference type="SMART" id="SM00248">
    <property type="entry name" value="ANK"/>
    <property type="match status" value="3"/>
</dbReference>
<proteinExistence type="predicted"/>
<gene>
    <name evidence="4" type="ORF">DUNSADRAFT_1731</name>
</gene>
<dbReference type="InterPro" id="IPR036770">
    <property type="entry name" value="Ankyrin_rpt-contain_sf"/>
</dbReference>
<name>A0ABQ7GWP8_DUNSA</name>
<dbReference type="Proteomes" id="UP000815325">
    <property type="component" value="Unassembled WGS sequence"/>
</dbReference>
<evidence type="ECO:0000256" key="2">
    <source>
        <dbReference type="ARBA" id="ARBA00023043"/>
    </source>
</evidence>
<accession>A0ABQ7GWP8</accession>
<reference evidence="4" key="1">
    <citation type="submission" date="2017-08" db="EMBL/GenBank/DDBJ databases">
        <authorList>
            <person name="Polle J.E."/>
            <person name="Barry K."/>
            <person name="Cushman J."/>
            <person name="Schmutz J."/>
            <person name="Tran D."/>
            <person name="Hathwaick L.T."/>
            <person name="Yim W.C."/>
            <person name="Jenkins J."/>
            <person name="Mckie-Krisberg Z.M."/>
            <person name="Prochnik S."/>
            <person name="Lindquist E."/>
            <person name="Dockter R.B."/>
            <person name="Adam C."/>
            <person name="Molina H."/>
            <person name="Bunkerborg J."/>
            <person name="Jin E."/>
            <person name="Buchheim M."/>
            <person name="Magnuson J."/>
        </authorList>
    </citation>
    <scope>NUCLEOTIDE SEQUENCE</scope>
    <source>
        <strain evidence="4">CCAP 19/18</strain>
    </source>
</reference>
<dbReference type="PANTHER" id="PTHR24173:SF74">
    <property type="entry name" value="ANKYRIN REPEAT DOMAIN-CONTAINING PROTEIN 16"/>
    <property type="match status" value="1"/>
</dbReference>
<dbReference type="SUPFAM" id="SSF48403">
    <property type="entry name" value="Ankyrin repeat"/>
    <property type="match status" value="1"/>
</dbReference>
<dbReference type="Gene3D" id="1.25.40.20">
    <property type="entry name" value="Ankyrin repeat-containing domain"/>
    <property type="match status" value="1"/>
</dbReference>